<evidence type="ECO:0000313" key="3">
    <source>
        <dbReference type="Proteomes" id="UP001333102"/>
    </source>
</evidence>
<gene>
    <name evidence="2" type="ORF">VLY81_14175</name>
</gene>
<dbReference type="GO" id="GO:0016787">
    <property type="term" value="F:hydrolase activity"/>
    <property type="evidence" value="ECO:0007669"/>
    <property type="project" value="UniProtKB-KW"/>
</dbReference>
<sequence>MLASWSTGLGSAHFLMNARSRSISPENPHGDKGAGGKAASRLGTGRKGRAFISLRRDETVSLAEIQGPGVITHLWMTVSDQTPEANFVLRDLVLRMYWDSEETPSVEVPLGDFFCNGFGTRCVVNSLPIVVAPSGGMNCYFPMPFREGAKIAIASDHPADIEAFFYQVDFLLTDELPERAAYFHAQRRREKVTTPKRDYTVVDGIRGQGKYVGTYLAVAVLERYWWGEGEFKFYIDGDQDWPTICTTGTEDYFGGAWAFQERRPDGSICVVNYSTPYLGYPFYAISDNTTASPYSRDAVPMHGLYRWHLMDPVFFEQDLKVTVQQIGHDGNNLFERSDDVSSVAYWYQLEPHAPFPALLPAKARRPR</sequence>
<evidence type="ECO:0000256" key="1">
    <source>
        <dbReference type="SAM" id="MobiDB-lite"/>
    </source>
</evidence>
<accession>A0ABZ1BPR5</accession>
<name>A0ABZ1BPR5_9FIRM</name>
<dbReference type="InterPro" id="IPR021345">
    <property type="entry name" value="DUF2961"/>
</dbReference>
<proteinExistence type="predicted"/>
<dbReference type="EMBL" id="CP141614">
    <property type="protein sequence ID" value="WRP14541.1"/>
    <property type="molecule type" value="Genomic_DNA"/>
</dbReference>
<dbReference type="Pfam" id="PF11175">
    <property type="entry name" value="DUF2961"/>
    <property type="match status" value="1"/>
</dbReference>
<dbReference type="Gene3D" id="2.60.120.1390">
    <property type="match status" value="1"/>
</dbReference>
<organism evidence="2 3">
    <name type="scientific">Geochorda subterranea</name>
    <dbReference type="NCBI Taxonomy" id="3109564"/>
    <lineage>
        <taxon>Bacteria</taxon>
        <taxon>Bacillati</taxon>
        <taxon>Bacillota</taxon>
        <taxon>Limnochordia</taxon>
        <taxon>Limnochordales</taxon>
        <taxon>Geochordaceae</taxon>
        <taxon>Geochorda</taxon>
    </lineage>
</organism>
<reference evidence="3" key="1">
    <citation type="submission" date="2023-12" db="EMBL/GenBank/DDBJ databases">
        <title>Novel isolates from deep terrestrial aquifers shed light on the physiology and ecology of the class Limnochordia.</title>
        <authorList>
            <person name="Karnachuk O.V."/>
            <person name="Lukina A.P."/>
            <person name="Avakyan M.R."/>
            <person name="Kadnikov V."/>
            <person name="Begmatov S."/>
            <person name="Beletsky A.V."/>
            <person name="Mardanov A.V."/>
            <person name="Ravin N.V."/>
        </authorList>
    </citation>
    <scope>NUCLEOTIDE SEQUENCE [LARGE SCALE GENOMIC DNA]</scope>
    <source>
        <strain evidence="3">LN</strain>
    </source>
</reference>
<feature type="region of interest" description="Disordered" evidence="1">
    <location>
        <begin position="21"/>
        <end position="42"/>
    </location>
</feature>
<dbReference type="Proteomes" id="UP001333102">
    <property type="component" value="Chromosome"/>
</dbReference>
<keyword evidence="2" id="KW-0378">Hydrolase</keyword>
<keyword evidence="3" id="KW-1185">Reference proteome</keyword>
<protein>
    <submittedName>
        <fullName evidence="2">Glycoside hydrolase family 172 protein</fullName>
    </submittedName>
</protein>
<evidence type="ECO:0000313" key="2">
    <source>
        <dbReference type="EMBL" id="WRP14541.1"/>
    </source>
</evidence>
<dbReference type="RefSeq" id="WP_324668885.1">
    <property type="nucleotide sequence ID" value="NZ_CP141614.1"/>
</dbReference>